<comment type="caution">
    <text evidence="2">The sequence shown here is derived from an EMBL/GenBank/DDBJ whole genome shotgun (WGS) entry which is preliminary data.</text>
</comment>
<sequence length="182" mass="21054">MLSVIYITSCTRPIPDDPWACNYVYCKNDGRCDSARCKCPVGYEGTDCGIAVTDKYIAHWRMHTVVWASDSANYVGAEKFYNIELATSASNTTFFLNNLDNNSYYNHIICRIDSLDNTHFKFDSTSSLNMYYDRYRIRGGWGNIYSRYSANDSLMGTLYIQRLNSTVNWQHDTVMFYAMKIK</sequence>
<organism evidence="2 3">
    <name type="scientific">Nemorincola caseinilytica</name>
    <dbReference type="NCBI Taxonomy" id="2054315"/>
    <lineage>
        <taxon>Bacteria</taxon>
        <taxon>Pseudomonadati</taxon>
        <taxon>Bacteroidota</taxon>
        <taxon>Chitinophagia</taxon>
        <taxon>Chitinophagales</taxon>
        <taxon>Chitinophagaceae</taxon>
        <taxon>Nemorincola</taxon>
    </lineage>
</organism>
<dbReference type="EMBL" id="BAABFA010000010">
    <property type="protein sequence ID" value="GAA4464645.1"/>
    <property type="molecule type" value="Genomic_DNA"/>
</dbReference>
<evidence type="ECO:0000313" key="2">
    <source>
        <dbReference type="EMBL" id="GAA4464645.1"/>
    </source>
</evidence>
<gene>
    <name evidence="2" type="ORF">GCM10023093_15450</name>
</gene>
<reference evidence="3" key="1">
    <citation type="journal article" date="2019" name="Int. J. Syst. Evol. Microbiol.">
        <title>The Global Catalogue of Microorganisms (GCM) 10K type strain sequencing project: providing services to taxonomists for standard genome sequencing and annotation.</title>
        <authorList>
            <consortium name="The Broad Institute Genomics Platform"/>
            <consortium name="The Broad Institute Genome Sequencing Center for Infectious Disease"/>
            <person name="Wu L."/>
            <person name="Ma J."/>
        </authorList>
    </citation>
    <scope>NUCLEOTIDE SEQUENCE [LARGE SCALE GENOMIC DNA]</scope>
    <source>
        <strain evidence="3">JCM 32105</strain>
    </source>
</reference>
<accession>A0ABP8NBN0</accession>
<name>A0ABP8NBN0_9BACT</name>
<protein>
    <recommendedName>
        <fullName evidence="1">EGF-like domain-containing protein</fullName>
    </recommendedName>
</protein>
<dbReference type="SUPFAM" id="SSF57196">
    <property type="entry name" value="EGF/Laminin"/>
    <property type="match status" value="1"/>
</dbReference>
<dbReference type="InterPro" id="IPR000742">
    <property type="entry name" value="EGF"/>
</dbReference>
<dbReference type="PROSITE" id="PS01186">
    <property type="entry name" value="EGF_2"/>
    <property type="match status" value="1"/>
</dbReference>
<dbReference type="Proteomes" id="UP001500067">
    <property type="component" value="Unassembled WGS sequence"/>
</dbReference>
<dbReference type="PROSITE" id="PS00022">
    <property type="entry name" value="EGF_1"/>
    <property type="match status" value="1"/>
</dbReference>
<evidence type="ECO:0000313" key="3">
    <source>
        <dbReference type="Proteomes" id="UP001500067"/>
    </source>
</evidence>
<feature type="domain" description="EGF-like" evidence="1">
    <location>
        <begin position="17"/>
        <end position="49"/>
    </location>
</feature>
<proteinExistence type="predicted"/>
<keyword evidence="3" id="KW-1185">Reference proteome</keyword>
<evidence type="ECO:0000259" key="1">
    <source>
        <dbReference type="PROSITE" id="PS50026"/>
    </source>
</evidence>
<dbReference type="PROSITE" id="PS50026">
    <property type="entry name" value="EGF_3"/>
    <property type="match status" value="1"/>
</dbReference>